<reference evidence="2 3" key="1">
    <citation type="submission" date="2014-04" db="EMBL/GenBank/DDBJ databases">
        <authorList>
            <consortium name="DOE Joint Genome Institute"/>
            <person name="Kuo A."/>
            <person name="Kohler A."/>
            <person name="Nagy L.G."/>
            <person name="Floudas D."/>
            <person name="Copeland A."/>
            <person name="Barry K.W."/>
            <person name="Cichocki N."/>
            <person name="Veneault-Fourrey C."/>
            <person name="LaButti K."/>
            <person name="Lindquist E.A."/>
            <person name="Lipzen A."/>
            <person name="Lundell T."/>
            <person name="Morin E."/>
            <person name="Murat C."/>
            <person name="Sun H."/>
            <person name="Tunlid A."/>
            <person name="Henrissat B."/>
            <person name="Grigoriev I.V."/>
            <person name="Hibbett D.S."/>
            <person name="Martin F."/>
            <person name="Nordberg H.P."/>
            <person name="Cantor M.N."/>
            <person name="Hua S.X."/>
        </authorList>
    </citation>
    <scope>NUCLEOTIDE SEQUENCE [LARGE SCALE GENOMIC DNA]</scope>
    <source>
        <strain evidence="2 3">LaAM-08-1</strain>
    </source>
</reference>
<dbReference type="Proteomes" id="UP000054477">
    <property type="component" value="Unassembled WGS sequence"/>
</dbReference>
<evidence type="ECO:0000313" key="3">
    <source>
        <dbReference type="Proteomes" id="UP000054477"/>
    </source>
</evidence>
<dbReference type="EMBL" id="KN838537">
    <property type="protein sequence ID" value="KIK09699.1"/>
    <property type="molecule type" value="Genomic_DNA"/>
</dbReference>
<reference evidence="3" key="2">
    <citation type="submission" date="2015-01" db="EMBL/GenBank/DDBJ databases">
        <title>Evolutionary Origins and Diversification of the Mycorrhizal Mutualists.</title>
        <authorList>
            <consortium name="DOE Joint Genome Institute"/>
            <consortium name="Mycorrhizal Genomics Consortium"/>
            <person name="Kohler A."/>
            <person name="Kuo A."/>
            <person name="Nagy L.G."/>
            <person name="Floudas D."/>
            <person name="Copeland A."/>
            <person name="Barry K.W."/>
            <person name="Cichocki N."/>
            <person name="Veneault-Fourrey C."/>
            <person name="LaButti K."/>
            <person name="Lindquist E.A."/>
            <person name="Lipzen A."/>
            <person name="Lundell T."/>
            <person name="Morin E."/>
            <person name="Murat C."/>
            <person name="Riley R."/>
            <person name="Ohm R."/>
            <person name="Sun H."/>
            <person name="Tunlid A."/>
            <person name="Henrissat B."/>
            <person name="Grigoriev I.V."/>
            <person name="Hibbett D.S."/>
            <person name="Martin F."/>
        </authorList>
    </citation>
    <scope>NUCLEOTIDE SEQUENCE [LARGE SCALE GENOMIC DNA]</scope>
    <source>
        <strain evidence="3">LaAM-08-1</strain>
    </source>
</reference>
<gene>
    <name evidence="2" type="ORF">K443DRAFT_327</name>
</gene>
<protein>
    <submittedName>
        <fullName evidence="2">Uncharacterized protein</fullName>
    </submittedName>
</protein>
<evidence type="ECO:0000313" key="2">
    <source>
        <dbReference type="EMBL" id="KIK09699.1"/>
    </source>
</evidence>
<proteinExistence type="predicted"/>
<dbReference type="AlphaFoldDB" id="A0A0C9Y6R9"/>
<dbReference type="HOGENOM" id="CLU_2027093_0_0_1"/>
<evidence type="ECO:0000256" key="1">
    <source>
        <dbReference type="SAM" id="MobiDB-lite"/>
    </source>
</evidence>
<feature type="compositionally biased region" description="Polar residues" evidence="1">
    <location>
        <begin position="37"/>
        <end position="46"/>
    </location>
</feature>
<organism evidence="2 3">
    <name type="scientific">Laccaria amethystina LaAM-08-1</name>
    <dbReference type="NCBI Taxonomy" id="1095629"/>
    <lineage>
        <taxon>Eukaryota</taxon>
        <taxon>Fungi</taxon>
        <taxon>Dikarya</taxon>
        <taxon>Basidiomycota</taxon>
        <taxon>Agaricomycotina</taxon>
        <taxon>Agaricomycetes</taxon>
        <taxon>Agaricomycetidae</taxon>
        <taxon>Agaricales</taxon>
        <taxon>Agaricineae</taxon>
        <taxon>Hydnangiaceae</taxon>
        <taxon>Laccaria</taxon>
    </lineage>
</organism>
<accession>A0A0C9Y6R9</accession>
<feature type="region of interest" description="Disordered" evidence="1">
    <location>
        <begin position="1"/>
        <end position="50"/>
    </location>
</feature>
<name>A0A0C9Y6R9_9AGAR</name>
<sequence length="131" mass="14021">MAPGNGANHKNLKSKKKAAIATSSQPPPLPAPFMSPDLSSEPTNTKCDPVDPFSAATKAYTTSHNRALTSHNHTLALCTLWDTALKVGRKMTLGGLEKIKEDALAEGMELGKGLGRREERENWRGGLGEVV</sequence>
<keyword evidence="3" id="KW-1185">Reference proteome</keyword>